<reference evidence="1" key="1">
    <citation type="submission" date="2020-05" db="EMBL/GenBank/DDBJ databases">
        <title>WGS assembly of Panicum virgatum.</title>
        <authorList>
            <person name="Lovell J.T."/>
            <person name="Jenkins J."/>
            <person name="Shu S."/>
            <person name="Juenger T.E."/>
            <person name="Schmutz J."/>
        </authorList>
    </citation>
    <scope>NUCLEOTIDE SEQUENCE</scope>
    <source>
        <strain evidence="1">AP13</strain>
    </source>
</reference>
<evidence type="ECO:0000313" key="1">
    <source>
        <dbReference type="EMBL" id="KAG2538562.1"/>
    </source>
</evidence>
<sequence>MDWSSSSAEGRDKNEMPDLPLIECPECRSRMLKGMIARTKKNFGRFFFIFPSHQRDGCGLWDDEYENYLMSNGHLSTSYQPIFSKNLELHMF</sequence>
<organism evidence="1 2">
    <name type="scientific">Panicum virgatum</name>
    <name type="common">Blackwell switchgrass</name>
    <dbReference type="NCBI Taxonomy" id="38727"/>
    <lineage>
        <taxon>Eukaryota</taxon>
        <taxon>Viridiplantae</taxon>
        <taxon>Streptophyta</taxon>
        <taxon>Embryophyta</taxon>
        <taxon>Tracheophyta</taxon>
        <taxon>Spermatophyta</taxon>
        <taxon>Magnoliopsida</taxon>
        <taxon>Liliopsida</taxon>
        <taxon>Poales</taxon>
        <taxon>Poaceae</taxon>
        <taxon>PACMAD clade</taxon>
        <taxon>Panicoideae</taxon>
        <taxon>Panicodae</taxon>
        <taxon>Paniceae</taxon>
        <taxon>Panicinae</taxon>
        <taxon>Panicum</taxon>
        <taxon>Panicum sect. Hiantes</taxon>
    </lineage>
</organism>
<dbReference type="Proteomes" id="UP000823388">
    <property type="component" value="Chromosome 9N"/>
</dbReference>
<comment type="caution">
    <text evidence="1">The sequence shown here is derived from an EMBL/GenBank/DDBJ whole genome shotgun (WGS) entry which is preliminary data.</text>
</comment>
<protein>
    <submittedName>
        <fullName evidence="1">Uncharacterized protein</fullName>
    </submittedName>
</protein>
<name>A0A8T0MR19_PANVG</name>
<accession>A0A8T0MR19</accession>
<dbReference type="AlphaFoldDB" id="A0A8T0MR19"/>
<gene>
    <name evidence="1" type="ORF">PVAP13_9NG380000</name>
</gene>
<dbReference type="EMBL" id="CM029054">
    <property type="protein sequence ID" value="KAG2538562.1"/>
    <property type="molecule type" value="Genomic_DNA"/>
</dbReference>
<proteinExistence type="predicted"/>
<keyword evidence="2" id="KW-1185">Reference proteome</keyword>
<evidence type="ECO:0000313" key="2">
    <source>
        <dbReference type="Proteomes" id="UP000823388"/>
    </source>
</evidence>